<evidence type="ECO:0000256" key="1">
    <source>
        <dbReference type="SAM" id="Phobius"/>
    </source>
</evidence>
<gene>
    <name evidence="3" type="ORF">PSDVSF_10670</name>
</gene>
<dbReference type="PANTHER" id="PTHR35797:SF1">
    <property type="entry name" value="PROTEASE"/>
    <property type="match status" value="1"/>
</dbReference>
<dbReference type="PANTHER" id="PTHR35797">
    <property type="entry name" value="PROTEASE-RELATED"/>
    <property type="match status" value="1"/>
</dbReference>
<keyword evidence="1" id="KW-0812">Transmembrane</keyword>
<dbReference type="InterPro" id="IPR042150">
    <property type="entry name" value="MmRce1-like"/>
</dbReference>
<name>A0ABN6EQX1_9BACT</name>
<feature type="transmembrane region" description="Helical" evidence="1">
    <location>
        <begin position="139"/>
        <end position="161"/>
    </location>
</feature>
<evidence type="ECO:0000259" key="2">
    <source>
        <dbReference type="Pfam" id="PF02517"/>
    </source>
</evidence>
<dbReference type="EMBL" id="AP024485">
    <property type="protein sequence ID" value="BCS87825.1"/>
    <property type="molecule type" value="Genomic_DNA"/>
</dbReference>
<proteinExistence type="predicted"/>
<keyword evidence="4" id="KW-1185">Reference proteome</keyword>
<dbReference type="Proteomes" id="UP001053296">
    <property type="component" value="Chromosome"/>
</dbReference>
<feature type="transmembrane region" description="Helical" evidence="1">
    <location>
        <begin position="269"/>
        <end position="289"/>
    </location>
</feature>
<accession>A0ABN6EQX1</accession>
<dbReference type="Pfam" id="PF02517">
    <property type="entry name" value="Rce1-like"/>
    <property type="match status" value="1"/>
</dbReference>
<reference evidence="3" key="1">
    <citation type="journal article" date="2022" name="Arch. Microbiol.">
        <title>Pseudodesulfovibrio sediminis sp. nov., a mesophilic and neutrophilic sulfate-reducing bacterium isolated from sediment of a brackish lake.</title>
        <authorList>
            <person name="Takahashi A."/>
            <person name="Kojima H."/>
            <person name="Watanabe M."/>
            <person name="Fukui M."/>
        </authorList>
    </citation>
    <scope>NUCLEOTIDE SEQUENCE</scope>
    <source>
        <strain evidence="3">SF6</strain>
    </source>
</reference>
<organism evidence="3 4">
    <name type="scientific">Pseudodesulfovibrio sediminis</name>
    <dbReference type="NCBI Taxonomy" id="2810563"/>
    <lineage>
        <taxon>Bacteria</taxon>
        <taxon>Pseudomonadati</taxon>
        <taxon>Thermodesulfobacteriota</taxon>
        <taxon>Desulfovibrionia</taxon>
        <taxon>Desulfovibrionales</taxon>
        <taxon>Desulfovibrionaceae</taxon>
    </lineage>
</organism>
<evidence type="ECO:0000313" key="3">
    <source>
        <dbReference type="EMBL" id="BCS87825.1"/>
    </source>
</evidence>
<feature type="transmembrane region" description="Helical" evidence="1">
    <location>
        <begin position="207"/>
        <end position="225"/>
    </location>
</feature>
<feature type="transmembrane region" description="Helical" evidence="1">
    <location>
        <begin position="51"/>
        <end position="71"/>
    </location>
</feature>
<feature type="domain" description="CAAX prenyl protease 2/Lysostaphin resistance protein A-like" evidence="2">
    <location>
        <begin position="148"/>
        <end position="248"/>
    </location>
</feature>
<evidence type="ECO:0000313" key="4">
    <source>
        <dbReference type="Proteomes" id="UP001053296"/>
    </source>
</evidence>
<protein>
    <submittedName>
        <fullName evidence="3">Abortive infection protein</fullName>
    </submittedName>
</protein>
<dbReference type="InterPro" id="IPR003675">
    <property type="entry name" value="Rce1/LyrA-like_dom"/>
</dbReference>
<keyword evidence="1" id="KW-1133">Transmembrane helix</keyword>
<feature type="transmembrane region" description="Helical" evidence="1">
    <location>
        <begin position="182"/>
        <end position="201"/>
    </location>
</feature>
<feature type="transmembrane region" description="Helical" evidence="1">
    <location>
        <begin position="92"/>
        <end position="119"/>
    </location>
</feature>
<feature type="transmembrane region" description="Helical" evidence="1">
    <location>
        <begin position="237"/>
        <end position="257"/>
    </location>
</feature>
<sequence>MHTSSANPLMNKPVLTFLGLTFAVTWGIEIALIAGGMDFTPQAEFTTASFWLLAFMWIPGLVSILVCRFMEGVRFTTMRAALSIRIGTSIKPYLLTILLIPLLFGVIYLLTLAAGLTTYDAQLATAPGEYGAELTPDTLLHIFLPVSIVLGPFINLFFGLGEEIGWRGFLLPRLMPMGKTKAYTMMGIIWGLWHAPLIYAGFNYPGFPVSGIIMMCVISVAFGIFMNELTLHYGSSVLPAFIHGAFNAQGQGIWMWLFPITHPLLGGPFGLVGALCWTCLSLTTIWILARFKHKTP</sequence>
<dbReference type="RefSeq" id="WP_229594535.1">
    <property type="nucleotide sequence ID" value="NZ_AP024485.1"/>
</dbReference>
<keyword evidence="1" id="KW-0472">Membrane</keyword>